<dbReference type="AlphaFoldDB" id="A0A0A9AGC6"/>
<reference evidence="1" key="2">
    <citation type="journal article" date="2015" name="Data Brief">
        <title>Shoot transcriptome of the giant reed, Arundo donax.</title>
        <authorList>
            <person name="Barrero R.A."/>
            <person name="Guerrero F.D."/>
            <person name="Moolhuijzen P."/>
            <person name="Goolsby J.A."/>
            <person name="Tidwell J."/>
            <person name="Bellgard S.E."/>
            <person name="Bellgard M.I."/>
        </authorList>
    </citation>
    <scope>NUCLEOTIDE SEQUENCE</scope>
    <source>
        <tissue evidence="1">Shoot tissue taken approximately 20 cm above the soil surface</tissue>
    </source>
</reference>
<evidence type="ECO:0000313" key="1">
    <source>
        <dbReference type="EMBL" id="JAD46122.1"/>
    </source>
</evidence>
<protein>
    <submittedName>
        <fullName evidence="1">Uncharacterized protein</fullName>
    </submittedName>
</protein>
<organism evidence="1">
    <name type="scientific">Arundo donax</name>
    <name type="common">Giant reed</name>
    <name type="synonym">Donax arundinaceus</name>
    <dbReference type="NCBI Taxonomy" id="35708"/>
    <lineage>
        <taxon>Eukaryota</taxon>
        <taxon>Viridiplantae</taxon>
        <taxon>Streptophyta</taxon>
        <taxon>Embryophyta</taxon>
        <taxon>Tracheophyta</taxon>
        <taxon>Spermatophyta</taxon>
        <taxon>Magnoliopsida</taxon>
        <taxon>Liliopsida</taxon>
        <taxon>Poales</taxon>
        <taxon>Poaceae</taxon>
        <taxon>PACMAD clade</taxon>
        <taxon>Arundinoideae</taxon>
        <taxon>Arundineae</taxon>
        <taxon>Arundo</taxon>
    </lineage>
</organism>
<accession>A0A0A9AGC6</accession>
<name>A0A0A9AGC6_ARUDO</name>
<dbReference type="EMBL" id="GBRH01251773">
    <property type="protein sequence ID" value="JAD46122.1"/>
    <property type="molecule type" value="Transcribed_RNA"/>
</dbReference>
<proteinExistence type="predicted"/>
<reference evidence="1" key="1">
    <citation type="submission" date="2014-09" db="EMBL/GenBank/DDBJ databases">
        <authorList>
            <person name="Magalhaes I.L.F."/>
            <person name="Oliveira U."/>
            <person name="Santos F.R."/>
            <person name="Vidigal T.H.D.A."/>
            <person name="Brescovit A.D."/>
            <person name="Santos A.J."/>
        </authorList>
    </citation>
    <scope>NUCLEOTIDE SEQUENCE</scope>
    <source>
        <tissue evidence="1">Shoot tissue taken approximately 20 cm above the soil surface</tissue>
    </source>
</reference>
<sequence>MAMQDLLQKLPFTSKFISYHPDKLPQAYQQSKNIDSISSMRCSADILCDLGLASIG</sequence>